<keyword evidence="1" id="KW-1133">Transmembrane helix</keyword>
<dbReference type="Proteomes" id="UP000652761">
    <property type="component" value="Unassembled WGS sequence"/>
</dbReference>
<dbReference type="InterPro" id="IPR045221">
    <property type="entry name" value="Sphingomyelin_synth-like"/>
</dbReference>
<feature type="transmembrane region" description="Helical" evidence="1">
    <location>
        <begin position="162"/>
        <end position="183"/>
    </location>
</feature>
<dbReference type="PANTHER" id="PTHR21290">
    <property type="entry name" value="SPHINGOMYELIN SYNTHETASE"/>
    <property type="match status" value="1"/>
</dbReference>
<reference evidence="2" key="1">
    <citation type="submission" date="2017-07" db="EMBL/GenBank/DDBJ databases">
        <title>Taro Niue Genome Assembly and Annotation.</title>
        <authorList>
            <person name="Atibalentja N."/>
            <person name="Keating K."/>
            <person name="Fields C.J."/>
        </authorList>
    </citation>
    <scope>NUCLEOTIDE SEQUENCE</scope>
    <source>
        <strain evidence="2">Niue_2</strain>
        <tissue evidence="2">Leaf</tissue>
    </source>
</reference>
<dbReference type="GO" id="GO:0005789">
    <property type="term" value="C:endoplasmic reticulum membrane"/>
    <property type="evidence" value="ECO:0007669"/>
    <property type="project" value="TreeGrafter"/>
</dbReference>
<keyword evidence="1" id="KW-0472">Membrane</keyword>
<protein>
    <submittedName>
        <fullName evidence="2">Uncharacterized protein</fullName>
    </submittedName>
</protein>
<feature type="non-terminal residue" evidence="2">
    <location>
        <position position="212"/>
    </location>
</feature>
<dbReference type="GO" id="GO:0033188">
    <property type="term" value="F:sphingomyelin synthase activity"/>
    <property type="evidence" value="ECO:0007669"/>
    <property type="project" value="TreeGrafter"/>
</dbReference>
<dbReference type="OrthoDB" id="422827at2759"/>
<name>A0A843UP60_COLES</name>
<gene>
    <name evidence="2" type="ORF">Taro_016596</name>
</gene>
<dbReference type="EMBL" id="NMUH01000738">
    <property type="protein sequence ID" value="MQL84086.1"/>
    <property type="molecule type" value="Genomic_DNA"/>
</dbReference>
<evidence type="ECO:0000256" key="1">
    <source>
        <dbReference type="SAM" id="Phobius"/>
    </source>
</evidence>
<dbReference type="AlphaFoldDB" id="A0A843UP60"/>
<sequence>PDPERLVFLLTAPPCPEPLPSSFPLGFFSSLATVLLSLLSLLVGDYGDKTPQRHRYSDNKESQRRSAVVLGLPSSEFFPIRKDRDPSATTPLPIGDDGTISLLLGDGGDISPSKCCISLSPMVLLYIHGLAARGVHYLHRPGPILQDVGFAVLPELGKERRYISESVFTFVFCSFVLIAYPSLDFSLEMYSHTGLNFNGATYGHFNLYNRSP</sequence>
<organism evidence="2 3">
    <name type="scientific">Colocasia esculenta</name>
    <name type="common">Wild taro</name>
    <name type="synonym">Arum esculentum</name>
    <dbReference type="NCBI Taxonomy" id="4460"/>
    <lineage>
        <taxon>Eukaryota</taxon>
        <taxon>Viridiplantae</taxon>
        <taxon>Streptophyta</taxon>
        <taxon>Embryophyta</taxon>
        <taxon>Tracheophyta</taxon>
        <taxon>Spermatophyta</taxon>
        <taxon>Magnoliopsida</taxon>
        <taxon>Liliopsida</taxon>
        <taxon>Araceae</taxon>
        <taxon>Aroideae</taxon>
        <taxon>Colocasieae</taxon>
        <taxon>Colocasia</taxon>
    </lineage>
</organism>
<keyword evidence="3" id="KW-1185">Reference proteome</keyword>
<dbReference type="PANTHER" id="PTHR21290:SF62">
    <property type="entry name" value="PHOSPHATIDYLINOSITOL:CERAMIDE INOSITOLPHOSPHOTRANSFERASE 1-RELATED"/>
    <property type="match status" value="1"/>
</dbReference>
<dbReference type="GO" id="GO:0047493">
    <property type="term" value="F:ceramide cholinephosphotransferase activity"/>
    <property type="evidence" value="ECO:0007669"/>
    <property type="project" value="TreeGrafter"/>
</dbReference>
<dbReference type="GO" id="GO:0000139">
    <property type="term" value="C:Golgi membrane"/>
    <property type="evidence" value="ECO:0007669"/>
    <property type="project" value="TreeGrafter"/>
</dbReference>
<evidence type="ECO:0000313" key="3">
    <source>
        <dbReference type="Proteomes" id="UP000652761"/>
    </source>
</evidence>
<dbReference type="GO" id="GO:0005802">
    <property type="term" value="C:trans-Golgi network"/>
    <property type="evidence" value="ECO:0007669"/>
    <property type="project" value="TreeGrafter"/>
</dbReference>
<evidence type="ECO:0000313" key="2">
    <source>
        <dbReference type="EMBL" id="MQL84086.1"/>
    </source>
</evidence>
<dbReference type="GO" id="GO:0046513">
    <property type="term" value="P:ceramide biosynthetic process"/>
    <property type="evidence" value="ECO:0007669"/>
    <property type="project" value="TreeGrafter"/>
</dbReference>
<keyword evidence="1" id="KW-0812">Transmembrane</keyword>
<accession>A0A843UP60</accession>
<proteinExistence type="predicted"/>
<comment type="caution">
    <text evidence="2">The sequence shown here is derived from an EMBL/GenBank/DDBJ whole genome shotgun (WGS) entry which is preliminary data.</text>
</comment>
<feature type="transmembrane region" description="Helical" evidence="1">
    <location>
        <begin position="23"/>
        <end position="43"/>
    </location>
</feature>
<dbReference type="GO" id="GO:0045140">
    <property type="term" value="F:inositol phosphoceramide synthase activity"/>
    <property type="evidence" value="ECO:0007669"/>
    <property type="project" value="TreeGrafter"/>
</dbReference>
<dbReference type="GO" id="GO:0005886">
    <property type="term" value="C:plasma membrane"/>
    <property type="evidence" value="ECO:0007669"/>
    <property type="project" value="TreeGrafter"/>
</dbReference>